<dbReference type="InterPro" id="IPR016159">
    <property type="entry name" value="Cullin_repeat-like_dom_sf"/>
</dbReference>
<accession>A0A0A9U4R6</accession>
<dbReference type="EMBL" id="GBRH01280079">
    <property type="protein sequence ID" value="JAD17816.1"/>
    <property type="molecule type" value="Transcribed_RNA"/>
</dbReference>
<dbReference type="GO" id="GO:0015031">
    <property type="term" value="P:protein transport"/>
    <property type="evidence" value="ECO:0007669"/>
    <property type="project" value="UniProtKB-KW"/>
</dbReference>
<dbReference type="AlphaFoldDB" id="A0A0A9U4R6"/>
<organism evidence="4">
    <name type="scientific">Arundo donax</name>
    <name type="common">Giant reed</name>
    <name type="synonym">Donax arundinaceus</name>
    <dbReference type="NCBI Taxonomy" id="35708"/>
    <lineage>
        <taxon>Eukaryota</taxon>
        <taxon>Viridiplantae</taxon>
        <taxon>Streptophyta</taxon>
        <taxon>Embryophyta</taxon>
        <taxon>Tracheophyta</taxon>
        <taxon>Spermatophyta</taxon>
        <taxon>Magnoliopsida</taxon>
        <taxon>Liliopsida</taxon>
        <taxon>Poales</taxon>
        <taxon>Poaceae</taxon>
        <taxon>PACMAD clade</taxon>
        <taxon>Arundinoideae</taxon>
        <taxon>Arundineae</taxon>
        <taxon>Arundo</taxon>
    </lineage>
</organism>
<dbReference type="Pfam" id="PF03081">
    <property type="entry name" value="Exo70_C"/>
    <property type="match status" value="1"/>
</dbReference>
<evidence type="ECO:0000256" key="1">
    <source>
        <dbReference type="ARBA" id="ARBA00006756"/>
    </source>
</evidence>
<evidence type="ECO:0000256" key="2">
    <source>
        <dbReference type="ARBA" id="ARBA00022448"/>
    </source>
</evidence>
<dbReference type="GO" id="GO:0000145">
    <property type="term" value="C:exocyst"/>
    <property type="evidence" value="ECO:0007669"/>
    <property type="project" value="InterPro"/>
</dbReference>
<sequence length="165" mass="19564">MFPDEKDRQQIFILNNACFVWQKKHDPRGFLSNEQVERVYSEIQECIMCYLNEYWAPLLTYLEGDSLRRPCWSSLDKFTGEFDSKCGRQMKWKVRTELKNILREKITSLLIRPYEQFLVALQATPSSTCFAVKRLILDLLFFGKKRGDIYTVVQLESTLVALFER</sequence>
<keyword evidence="3" id="KW-0268">Exocytosis</keyword>
<dbReference type="SUPFAM" id="SSF74788">
    <property type="entry name" value="Cullin repeat-like"/>
    <property type="match status" value="1"/>
</dbReference>
<dbReference type="InterPro" id="IPR046364">
    <property type="entry name" value="Exo70_C"/>
</dbReference>
<dbReference type="PANTHER" id="PTHR12542:SF28">
    <property type="entry name" value="EXOCYST SUBUNIT EXO70 FAMILY PROTEIN"/>
    <property type="match status" value="1"/>
</dbReference>
<dbReference type="InterPro" id="IPR004140">
    <property type="entry name" value="Exo70"/>
</dbReference>
<comment type="function">
    <text evidence="3">Component of the exocyst complex.</text>
</comment>
<dbReference type="Gene3D" id="1.20.1280.170">
    <property type="entry name" value="Exocyst complex component Exo70"/>
    <property type="match status" value="1"/>
</dbReference>
<evidence type="ECO:0000256" key="3">
    <source>
        <dbReference type="RuleBase" id="RU365026"/>
    </source>
</evidence>
<comment type="similarity">
    <text evidence="1 3">Belongs to the EXO70 family.</text>
</comment>
<keyword evidence="2 3" id="KW-0813">Transport</keyword>
<dbReference type="PANTHER" id="PTHR12542">
    <property type="entry name" value="EXOCYST COMPLEX PROTEIN EXO70"/>
    <property type="match status" value="1"/>
</dbReference>
<evidence type="ECO:0000313" key="4">
    <source>
        <dbReference type="EMBL" id="JAD17816.1"/>
    </source>
</evidence>
<dbReference type="GO" id="GO:0005546">
    <property type="term" value="F:phosphatidylinositol-4,5-bisphosphate binding"/>
    <property type="evidence" value="ECO:0007669"/>
    <property type="project" value="InterPro"/>
</dbReference>
<proteinExistence type="inferred from homology"/>
<name>A0A0A9U4R6_ARUDO</name>
<dbReference type="GO" id="GO:0006887">
    <property type="term" value="P:exocytosis"/>
    <property type="evidence" value="ECO:0007669"/>
    <property type="project" value="UniProtKB-KW"/>
</dbReference>
<keyword evidence="3" id="KW-0653">Protein transport</keyword>
<reference evidence="4" key="1">
    <citation type="submission" date="2014-09" db="EMBL/GenBank/DDBJ databases">
        <authorList>
            <person name="Magalhaes I.L.F."/>
            <person name="Oliveira U."/>
            <person name="Santos F.R."/>
            <person name="Vidigal T.H.D.A."/>
            <person name="Brescovit A.D."/>
            <person name="Santos A.J."/>
        </authorList>
    </citation>
    <scope>NUCLEOTIDE SEQUENCE</scope>
    <source>
        <tissue evidence="4">Shoot tissue taken approximately 20 cm above the soil surface</tissue>
    </source>
</reference>
<reference evidence="4" key="2">
    <citation type="journal article" date="2015" name="Data Brief">
        <title>Shoot transcriptome of the giant reed, Arundo donax.</title>
        <authorList>
            <person name="Barrero R.A."/>
            <person name="Guerrero F.D."/>
            <person name="Moolhuijzen P."/>
            <person name="Goolsby J.A."/>
            <person name="Tidwell J."/>
            <person name="Bellgard S.E."/>
            <person name="Bellgard M.I."/>
        </authorList>
    </citation>
    <scope>NUCLEOTIDE SEQUENCE</scope>
    <source>
        <tissue evidence="4">Shoot tissue taken approximately 20 cm above the soil surface</tissue>
    </source>
</reference>
<protein>
    <recommendedName>
        <fullName evidence="3">Exocyst subunit Exo70 family protein</fullName>
    </recommendedName>
</protein>